<dbReference type="GO" id="GO:0006508">
    <property type="term" value="P:proteolysis"/>
    <property type="evidence" value="ECO:0007669"/>
    <property type="project" value="UniProtKB-KW"/>
</dbReference>
<feature type="active site" description="Proton donor 2" evidence="7">
    <location>
        <position position="575"/>
    </location>
</feature>
<evidence type="ECO:0000256" key="11">
    <source>
        <dbReference type="PIRSR" id="PIRSR601548-8"/>
    </source>
</evidence>
<keyword evidence="2" id="KW-0732">Signal</keyword>
<evidence type="ECO:0000256" key="12">
    <source>
        <dbReference type="PROSITE-ProRule" id="PRU01355"/>
    </source>
</evidence>
<feature type="active site" description="Proton donor 1" evidence="5">
    <location>
        <position position="575"/>
    </location>
</feature>
<sequence>MKINKLIYTLFILFSLQYYILARKYSHHYERNLEDELIDLISRNLNQISSDSIEFSQESYNDENKVELDDPVDVDLWNKLNDEDIKKMPQIDDYSSEKQAKSWLKWYLRVSKRYHQISVLLGWNHKTNLTEENRKAMSAQNLKSAPFSRQTLPIAKKFDEYMTHSSDEDLKRTYDRLARGTVSNNDENVKKSSKLHAQLEQIYSTAEVCELNDNTKCYTLSPYLERLMQIEKDYDRLLWAWKGWHNQCGNKIRPVYLPYIDLLDENIKENGYKDEAQKWIEEYEMGNETEFESILDQSLQDIMPFYEQLHAFVRGRLCEIYPKRFDCNGPIPAHLLGNMWAQQWQNRLDDLMPYPDTPLVNITRILYKKKYTIEKMYKTAENFFTSINLYPMTPKFWARSMFTKPVDRDVVCHASAFDFRYHNDYRVKICTIMDDDYFYTIHHEMGHIEYYMSYANQRYDYQDGANSGFHEAIGDTIGMYAISPRHLVKIGFLDEESINAHYEMNFLMRMALQKVAFLPFAYVMDKYRFALFRNEINRDTELNAKWWALRIQYGGIMAPVPRSDPENFDAGAKFHIPSGTPYARYFIAHILQFQFCRAMCRLQGQTKRLHMCDIYGNKHVGERFKEMLAMGSSKPWSEILESLTGENKLEPQAMVDFFEPLYKWLKMENLARGYPVGWK</sequence>
<feature type="glycosylation site" description="N-linked (GlcNAc...) asparagine" evidence="6">
    <location>
        <position position="128"/>
    </location>
</feature>
<dbReference type="PANTHER" id="PTHR10514">
    <property type="entry name" value="ANGIOTENSIN-CONVERTING ENZYME"/>
    <property type="match status" value="1"/>
</dbReference>
<dbReference type="GO" id="GO:0005886">
    <property type="term" value="C:plasma membrane"/>
    <property type="evidence" value="ECO:0007669"/>
    <property type="project" value="TreeGrafter"/>
</dbReference>
<dbReference type="GO" id="GO:0004180">
    <property type="term" value="F:carboxypeptidase activity"/>
    <property type="evidence" value="ECO:0007669"/>
    <property type="project" value="UniProtKB-KW"/>
</dbReference>
<evidence type="ECO:0000256" key="2">
    <source>
        <dbReference type="ARBA" id="ARBA00022729"/>
    </source>
</evidence>
<evidence type="ECO:0000256" key="5">
    <source>
        <dbReference type="PIRSR" id="PIRSR601548-1"/>
    </source>
</evidence>
<dbReference type="Pfam" id="PF01401">
    <property type="entry name" value="Peptidase_M2"/>
    <property type="match status" value="1"/>
</dbReference>
<comment type="similarity">
    <text evidence="1 12 13">Belongs to the peptidase M2 family.</text>
</comment>
<keyword evidence="9 13" id="KW-0862">Zinc</keyword>
<evidence type="ECO:0000256" key="9">
    <source>
        <dbReference type="PIRSR" id="PIRSR601548-3"/>
    </source>
</evidence>
<name>A0A818UDJ1_9BILA</name>
<feature type="disulfide bond" evidence="10 12">
    <location>
        <begin position="412"/>
        <end position="430"/>
    </location>
</feature>
<keyword evidence="3 10" id="KW-1015">Disulfide bond</keyword>
<feature type="active site" description="Proton acceptor 1" evidence="5">
    <location>
        <position position="444"/>
    </location>
</feature>
<feature type="binding site" evidence="11">
    <location>
        <position position="447"/>
    </location>
    <ligand>
        <name>Zn(2+)</name>
        <dbReference type="ChEBI" id="CHEBI:29105"/>
        <label>2</label>
        <note>catalytic</note>
    </ligand>
</feature>
<dbReference type="SUPFAM" id="SSF55486">
    <property type="entry name" value="Metalloproteases ('zincins'), catalytic domain"/>
    <property type="match status" value="1"/>
</dbReference>
<keyword evidence="13" id="KW-0482">Metalloprotease</keyword>
<dbReference type="GO" id="GO:0008241">
    <property type="term" value="F:peptidyl-dipeptidase activity"/>
    <property type="evidence" value="ECO:0007669"/>
    <property type="project" value="InterPro"/>
</dbReference>
<feature type="disulfide bond" evidence="10">
    <location>
        <begin position="600"/>
        <end position="612"/>
    </location>
</feature>
<gene>
    <name evidence="14" type="ORF">KXQ929_LOCUS10584</name>
</gene>
<comment type="cofactor">
    <cofactor evidence="13">
        <name>Zn(2+)</name>
        <dbReference type="ChEBI" id="CHEBI:29105"/>
    </cofactor>
    <text evidence="13">Binds 1 zinc ion per subunit.</text>
</comment>
<dbReference type="Gene3D" id="1.10.1370.30">
    <property type="match status" value="1"/>
</dbReference>
<feature type="binding site" evidence="8">
    <location>
        <position position="584"/>
    </location>
    <ligand>
        <name>chloride</name>
        <dbReference type="ChEBI" id="CHEBI:17996"/>
        <label>1</label>
    </ligand>
</feature>
<dbReference type="CDD" id="cd06461">
    <property type="entry name" value="M2_ACE"/>
    <property type="match status" value="1"/>
</dbReference>
<feature type="binding site" evidence="9">
    <location>
        <position position="447"/>
    </location>
    <ligand>
        <name>Zn(2+)</name>
        <dbReference type="ChEBI" id="CHEBI:29105"/>
        <label>1</label>
        <note>catalytic</note>
    </ligand>
</feature>
<evidence type="ECO:0000256" key="13">
    <source>
        <dbReference type="RuleBase" id="RU361144"/>
    </source>
</evidence>
<feature type="active site" description="Proton acceptor 2" evidence="7">
    <location>
        <position position="444"/>
    </location>
</feature>
<feature type="binding site" evidence="11">
    <location>
        <position position="471"/>
    </location>
    <ligand>
        <name>Zn(2+)</name>
        <dbReference type="ChEBI" id="CHEBI:29105"/>
        <label>2</label>
        <note>catalytic</note>
    </ligand>
</feature>
<proteinExistence type="inferred from homology"/>
<dbReference type="PROSITE" id="PS52011">
    <property type="entry name" value="PEPTIDASE_M2"/>
    <property type="match status" value="1"/>
</dbReference>
<evidence type="ECO:0000256" key="4">
    <source>
        <dbReference type="ARBA" id="ARBA00023180"/>
    </source>
</evidence>
<feature type="binding site" evidence="9">
    <location>
        <position position="471"/>
    </location>
    <ligand>
        <name>Zn(2+)</name>
        <dbReference type="ChEBI" id="CHEBI:29105"/>
        <label>1</label>
        <note>catalytic</note>
    </ligand>
</feature>
<evidence type="ECO:0000256" key="10">
    <source>
        <dbReference type="PIRSR" id="PIRSR601548-4"/>
    </source>
</evidence>
<evidence type="ECO:0000256" key="1">
    <source>
        <dbReference type="ARBA" id="ARBA00008139"/>
    </source>
</evidence>
<evidence type="ECO:0000313" key="15">
    <source>
        <dbReference type="Proteomes" id="UP000663868"/>
    </source>
</evidence>
<keyword evidence="13" id="KW-0121">Carboxypeptidase</keyword>
<feature type="binding site" evidence="9">
    <location>
        <position position="443"/>
    </location>
    <ligand>
        <name>Zn(2+)</name>
        <dbReference type="ChEBI" id="CHEBI:29105"/>
        <label>1</label>
        <note>catalytic</note>
    </ligand>
</feature>
<feature type="glycosylation site" description="N-linked (GlcNAc...) asparagine; partial" evidence="6">
    <location>
        <position position="212"/>
    </location>
</feature>
<keyword evidence="13" id="KW-0378">Hydrolase</keyword>
<feature type="binding site" evidence="11">
    <location>
        <position position="443"/>
    </location>
    <ligand>
        <name>Zn(2+)</name>
        <dbReference type="ChEBI" id="CHEBI:29105"/>
        <label>2</label>
        <note>catalytic</note>
    </ligand>
</feature>
<reference evidence="14" key="1">
    <citation type="submission" date="2021-02" db="EMBL/GenBank/DDBJ databases">
        <authorList>
            <person name="Nowell W R."/>
        </authorList>
    </citation>
    <scope>NUCLEOTIDE SEQUENCE</scope>
</reference>
<dbReference type="InterPro" id="IPR001548">
    <property type="entry name" value="Peptidase_M2"/>
</dbReference>
<accession>A0A818UDJ1</accession>
<feature type="disulfide bond" evidence="10 12">
    <location>
        <begin position="209"/>
        <end position="217"/>
    </location>
</feature>
<dbReference type="PANTHER" id="PTHR10514:SF27">
    <property type="entry name" value="ANGIOTENSIN-CONVERTING ENZYME"/>
    <property type="match status" value="1"/>
</dbReference>
<dbReference type="EMBL" id="CAJOBB010000504">
    <property type="protein sequence ID" value="CAF3694401.1"/>
    <property type="molecule type" value="Genomic_DNA"/>
</dbReference>
<keyword evidence="9 13" id="KW-0479">Metal-binding</keyword>
<evidence type="ECO:0000256" key="7">
    <source>
        <dbReference type="PIRSR" id="PIRSR601548-11"/>
    </source>
</evidence>
<evidence type="ECO:0000256" key="8">
    <source>
        <dbReference type="PIRSR" id="PIRSR601548-2"/>
    </source>
</evidence>
<comment type="caution">
    <text evidence="14">The sequence shown here is derived from an EMBL/GenBank/DDBJ whole genome shotgun (WGS) entry which is preliminary data.</text>
</comment>
<dbReference type="EC" id="3.4.-.-" evidence="13"/>
<evidence type="ECO:0000313" key="14">
    <source>
        <dbReference type="EMBL" id="CAF3694401.1"/>
    </source>
</evidence>
<feature type="binding site" evidence="8">
    <location>
        <position position="283"/>
    </location>
    <ligand>
        <name>chloride</name>
        <dbReference type="ChEBI" id="CHEBI:17996"/>
        <label>1</label>
    </ligand>
</feature>
<organism evidence="14 15">
    <name type="scientific">Adineta steineri</name>
    <dbReference type="NCBI Taxonomy" id="433720"/>
    <lineage>
        <taxon>Eukaryota</taxon>
        <taxon>Metazoa</taxon>
        <taxon>Spiralia</taxon>
        <taxon>Gnathifera</taxon>
        <taxon>Rotifera</taxon>
        <taxon>Eurotatoria</taxon>
        <taxon>Bdelloidea</taxon>
        <taxon>Adinetida</taxon>
        <taxon>Adinetidae</taxon>
        <taxon>Adineta</taxon>
    </lineage>
</organism>
<dbReference type="PRINTS" id="PR00791">
    <property type="entry name" value="PEPDIPTASEA"/>
</dbReference>
<dbReference type="GO" id="GO:0008237">
    <property type="term" value="F:metallopeptidase activity"/>
    <property type="evidence" value="ECO:0007669"/>
    <property type="project" value="UniProtKB-KW"/>
</dbReference>
<evidence type="ECO:0000256" key="6">
    <source>
        <dbReference type="PIRSR" id="PIRSR601548-10"/>
    </source>
</evidence>
<evidence type="ECO:0000256" key="3">
    <source>
        <dbReference type="ARBA" id="ARBA00023157"/>
    </source>
</evidence>
<dbReference type="GO" id="GO:0046872">
    <property type="term" value="F:metal ion binding"/>
    <property type="evidence" value="ECO:0007669"/>
    <property type="project" value="UniProtKB-KW"/>
</dbReference>
<dbReference type="AlphaFoldDB" id="A0A818UDJ1"/>
<dbReference type="Proteomes" id="UP000663868">
    <property type="component" value="Unassembled WGS sequence"/>
</dbReference>
<protein>
    <recommendedName>
        <fullName evidence="13">Angiotensin-converting enzyme</fullName>
        <ecNumber evidence="13">3.4.-.-</ecNumber>
    </recommendedName>
</protein>
<keyword evidence="13" id="KW-0645">Protease</keyword>
<keyword evidence="4 6" id="KW-0325">Glycoprotein</keyword>
<comment type="caution">
    <text evidence="12">Lacks conserved residue(s) required for the propagation of feature annotation.</text>
</comment>